<dbReference type="EMBL" id="KN835174">
    <property type="protein sequence ID" value="KIK45385.1"/>
    <property type="molecule type" value="Genomic_DNA"/>
</dbReference>
<keyword evidence="2" id="KW-1185">Reference proteome</keyword>
<dbReference type="InParanoid" id="A0A0D0A5J2"/>
<name>A0A0D0A5J2_9AGAM</name>
<gene>
    <name evidence="1" type="ORF">CY34DRAFT_543003</name>
</gene>
<sequence>MRKRREAAVVARNRRIWYGEPGESCSEVLLSFNNPALLFIFRLSWQHNVIVLGNKLRLYSLIRRVSEVERELVLVENHRDVVEITSIFSVFIHHA</sequence>
<accession>A0A0D0A5J2</accession>
<evidence type="ECO:0000313" key="2">
    <source>
        <dbReference type="Proteomes" id="UP000054485"/>
    </source>
</evidence>
<dbReference type="HOGENOM" id="CLU_2374199_0_0_1"/>
<reference evidence="1 2" key="1">
    <citation type="submission" date="2014-04" db="EMBL/GenBank/DDBJ databases">
        <authorList>
            <consortium name="DOE Joint Genome Institute"/>
            <person name="Kuo A."/>
            <person name="Ruytinx J."/>
            <person name="Rineau F."/>
            <person name="Colpaert J."/>
            <person name="Kohler A."/>
            <person name="Nagy L.G."/>
            <person name="Floudas D."/>
            <person name="Copeland A."/>
            <person name="Barry K.W."/>
            <person name="Cichocki N."/>
            <person name="Veneault-Fourrey C."/>
            <person name="LaButti K."/>
            <person name="Lindquist E.A."/>
            <person name="Lipzen A."/>
            <person name="Lundell T."/>
            <person name="Morin E."/>
            <person name="Murat C."/>
            <person name="Sun H."/>
            <person name="Tunlid A."/>
            <person name="Henrissat B."/>
            <person name="Grigoriev I.V."/>
            <person name="Hibbett D.S."/>
            <person name="Martin F."/>
            <person name="Nordberg H.P."/>
            <person name="Cantor M.N."/>
            <person name="Hua S.X."/>
        </authorList>
    </citation>
    <scope>NUCLEOTIDE SEQUENCE [LARGE SCALE GENOMIC DNA]</scope>
    <source>
        <strain evidence="1 2">UH-Slu-Lm8-n1</strain>
    </source>
</reference>
<dbReference type="Proteomes" id="UP000054485">
    <property type="component" value="Unassembled WGS sequence"/>
</dbReference>
<organism evidence="1 2">
    <name type="scientific">Suillus luteus UH-Slu-Lm8-n1</name>
    <dbReference type="NCBI Taxonomy" id="930992"/>
    <lineage>
        <taxon>Eukaryota</taxon>
        <taxon>Fungi</taxon>
        <taxon>Dikarya</taxon>
        <taxon>Basidiomycota</taxon>
        <taxon>Agaricomycotina</taxon>
        <taxon>Agaricomycetes</taxon>
        <taxon>Agaricomycetidae</taxon>
        <taxon>Boletales</taxon>
        <taxon>Suillineae</taxon>
        <taxon>Suillaceae</taxon>
        <taxon>Suillus</taxon>
    </lineage>
</organism>
<proteinExistence type="predicted"/>
<evidence type="ECO:0000313" key="1">
    <source>
        <dbReference type="EMBL" id="KIK45385.1"/>
    </source>
</evidence>
<dbReference type="AlphaFoldDB" id="A0A0D0A5J2"/>
<reference evidence="2" key="2">
    <citation type="submission" date="2015-01" db="EMBL/GenBank/DDBJ databases">
        <title>Evolutionary Origins and Diversification of the Mycorrhizal Mutualists.</title>
        <authorList>
            <consortium name="DOE Joint Genome Institute"/>
            <consortium name="Mycorrhizal Genomics Consortium"/>
            <person name="Kohler A."/>
            <person name="Kuo A."/>
            <person name="Nagy L.G."/>
            <person name="Floudas D."/>
            <person name="Copeland A."/>
            <person name="Barry K.W."/>
            <person name="Cichocki N."/>
            <person name="Veneault-Fourrey C."/>
            <person name="LaButti K."/>
            <person name="Lindquist E.A."/>
            <person name="Lipzen A."/>
            <person name="Lundell T."/>
            <person name="Morin E."/>
            <person name="Murat C."/>
            <person name="Riley R."/>
            <person name="Ohm R."/>
            <person name="Sun H."/>
            <person name="Tunlid A."/>
            <person name="Henrissat B."/>
            <person name="Grigoriev I.V."/>
            <person name="Hibbett D.S."/>
            <person name="Martin F."/>
        </authorList>
    </citation>
    <scope>NUCLEOTIDE SEQUENCE [LARGE SCALE GENOMIC DNA]</scope>
    <source>
        <strain evidence="2">UH-Slu-Lm8-n1</strain>
    </source>
</reference>
<protein>
    <submittedName>
        <fullName evidence="1">Uncharacterized protein</fullName>
    </submittedName>
</protein>